<dbReference type="Gene3D" id="3.40.50.1000">
    <property type="entry name" value="HAD superfamily/HAD-like"/>
    <property type="match status" value="1"/>
</dbReference>
<accession>A0A6N0HQV5</accession>
<gene>
    <name evidence="1" type="ORF">HUE58_02875</name>
</gene>
<dbReference type="EMBL" id="CP054490">
    <property type="protein sequence ID" value="QKQ24789.1"/>
    <property type="molecule type" value="Genomic_DNA"/>
</dbReference>
<protein>
    <recommendedName>
        <fullName evidence="3">UbiA prenyltransferase family protein</fullName>
    </recommendedName>
</protein>
<evidence type="ECO:0000313" key="2">
    <source>
        <dbReference type="Proteomes" id="UP000509429"/>
    </source>
</evidence>
<dbReference type="InterPro" id="IPR023214">
    <property type="entry name" value="HAD_sf"/>
</dbReference>
<evidence type="ECO:0000313" key="1">
    <source>
        <dbReference type="EMBL" id="QKQ24789.1"/>
    </source>
</evidence>
<proteinExistence type="predicted"/>
<dbReference type="SUPFAM" id="SSF56784">
    <property type="entry name" value="HAD-like"/>
    <property type="match status" value="1"/>
</dbReference>
<dbReference type="KEGG" id="reo:HUE58_02875"/>
<dbReference type="Proteomes" id="UP000509429">
    <property type="component" value="Chromosome"/>
</dbReference>
<name>A0A6N0HQV5_9GAMM</name>
<dbReference type="AlphaFoldDB" id="A0A6N0HQV5"/>
<organism evidence="1 2">
    <name type="scientific">Candidatus Ruthia endofausta</name>
    <dbReference type="NCBI Taxonomy" id="2738852"/>
    <lineage>
        <taxon>Bacteria</taxon>
        <taxon>Pseudomonadati</taxon>
        <taxon>Pseudomonadota</taxon>
        <taxon>Gammaproteobacteria</taxon>
        <taxon>Candidatus Pseudothioglobaceae</taxon>
        <taxon>Candidatus Ruthturnera</taxon>
    </lineage>
</organism>
<sequence length="212" mass="24579">MTPLIVDLDHTLINTDLLYESSVGVLKKNPLLIFIYPFWFLHGKGYLKEQLTKRFSIDVSTLPYNQIVIDYIKKRKKQGDKIILATASHKLYAFAVSNYLKMEKTQAKNKQQDFDLFTHSSQQIIVKKVNLFDDVMASNKNFNLSSRNKAEKLIERFGDKGFDYMGDHMRDLPIWEASNLSILVTVSKKVTKKTKHLNVLVLTKKVHYHLKG</sequence>
<dbReference type="InterPro" id="IPR036412">
    <property type="entry name" value="HAD-like_sf"/>
</dbReference>
<evidence type="ECO:0008006" key="3">
    <source>
        <dbReference type="Google" id="ProtNLM"/>
    </source>
</evidence>
<keyword evidence="2" id="KW-1185">Reference proteome</keyword>
<reference evidence="1 2" key="1">
    <citation type="submission" date="2020-05" db="EMBL/GenBank/DDBJ databases">
        <title>Horizontal transmission and recombination maintain forever young bacterial symbiont genomes.</title>
        <authorList>
            <person name="Russell S.L."/>
            <person name="Pepper-Tunick E."/>
            <person name="Svedberg J."/>
            <person name="Byrne A."/>
            <person name="Ruelas Castillo J."/>
            <person name="Vollmers C."/>
            <person name="Beinart R.A."/>
            <person name="Corbett-Detig R."/>
        </authorList>
    </citation>
    <scope>NUCLEOTIDE SEQUENCE [LARGE SCALE GENOMIC DNA]</scope>
    <source>
        <strain evidence="1">JDF_Ridge</strain>
    </source>
</reference>